<keyword evidence="3" id="KW-1185">Reference proteome</keyword>
<dbReference type="EMBL" id="QYBB01000086">
    <property type="protein sequence ID" value="RYC28947.1"/>
    <property type="molecule type" value="Genomic_DNA"/>
</dbReference>
<organism evidence="2 3">
    <name type="scientific">Lichenibacterium minor</name>
    <dbReference type="NCBI Taxonomy" id="2316528"/>
    <lineage>
        <taxon>Bacteria</taxon>
        <taxon>Pseudomonadati</taxon>
        <taxon>Pseudomonadota</taxon>
        <taxon>Alphaproteobacteria</taxon>
        <taxon>Hyphomicrobiales</taxon>
        <taxon>Lichenihabitantaceae</taxon>
        <taxon>Lichenibacterium</taxon>
    </lineage>
</organism>
<proteinExistence type="predicted"/>
<dbReference type="RefSeq" id="WP_129229967.1">
    <property type="nucleotide sequence ID" value="NZ_QYBB01000086.1"/>
</dbReference>
<evidence type="ECO:0000313" key="3">
    <source>
        <dbReference type="Proteomes" id="UP000290759"/>
    </source>
</evidence>
<keyword evidence="1" id="KW-0175">Coiled coil</keyword>
<dbReference type="Proteomes" id="UP000290759">
    <property type="component" value="Unassembled WGS sequence"/>
</dbReference>
<reference evidence="2 3" key="2">
    <citation type="submission" date="2019-02" db="EMBL/GenBank/DDBJ databases">
        <title>'Lichenibacterium ramalinii' gen. nov. sp. nov., 'Lichenibacterium minor' gen. nov. sp. nov.</title>
        <authorList>
            <person name="Pankratov T."/>
        </authorList>
    </citation>
    <scope>NUCLEOTIDE SEQUENCE [LARGE SCALE GENOMIC DNA]</scope>
    <source>
        <strain evidence="2 3">RmlP026</strain>
    </source>
</reference>
<name>A0A4Q2U289_9HYPH</name>
<comment type="caution">
    <text evidence="2">The sequence shown here is derived from an EMBL/GenBank/DDBJ whole genome shotgun (WGS) entry which is preliminary data.</text>
</comment>
<evidence type="ECO:0000313" key="2">
    <source>
        <dbReference type="EMBL" id="RYC28947.1"/>
    </source>
</evidence>
<gene>
    <name evidence="2" type="ORF">D3273_26560</name>
</gene>
<sequence length="105" mass="10875">MDNVAADAPVTLTADEADRVLKIQDTLIASVRAATEAHKAAGARIAQLESDKADLQRQVDELRSHEPNLVDPAVMQPVLDDLAGAVPATHAAIAPHGATHGATQG</sequence>
<feature type="coiled-coil region" evidence="1">
    <location>
        <begin position="38"/>
        <end position="65"/>
    </location>
</feature>
<evidence type="ECO:0000256" key="1">
    <source>
        <dbReference type="SAM" id="Coils"/>
    </source>
</evidence>
<accession>A0A4Q2U289</accession>
<reference evidence="2 3" key="1">
    <citation type="submission" date="2018-12" db="EMBL/GenBank/DDBJ databases">
        <authorList>
            <person name="Grouzdev D.S."/>
            <person name="Krutkina M.S."/>
        </authorList>
    </citation>
    <scope>NUCLEOTIDE SEQUENCE [LARGE SCALE GENOMIC DNA]</scope>
    <source>
        <strain evidence="2 3">RmlP026</strain>
    </source>
</reference>
<dbReference type="AlphaFoldDB" id="A0A4Q2U289"/>
<protein>
    <submittedName>
        <fullName evidence="2">Uncharacterized protein</fullName>
    </submittedName>
</protein>